<dbReference type="PANTHER" id="PTHR24221:SF288">
    <property type="entry name" value="P-LOOP CONTAINING NUCLEOSIDE TRIPHOSPHATE HYDROLASE PROTEIN"/>
    <property type="match status" value="1"/>
</dbReference>
<sequence>MGISGGQAQRISIARALVRKPGVLILDEATSALDVESAATIRDTIQQLVNSGTDMTVLIITHSRDMMRIAQNIVMLDQGQVVEEGGFDELMARKGEFARLLSG</sequence>
<dbReference type="PANTHER" id="PTHR24221">
    <property type="entry name" value="ATP-BINDING CASSETTE SUB-FAMILY B"/>
    <property type="match status" value="1"/>
</dbReference>
<gene>
    <name evidence="2" type="primary">HST6_4</name>
    <name evidence="2" type="ORF">LTR16_010958</name>
</gene>
<dbReference type="Pfam" id="PF00005">
    <property type="entry name" value="ABC_tran"/>
    <property type="match status" value="1"/>
</dbReference>
<reference evidence="2 3" key="1">
    <citation type="submission" date="2023-08" db="EMBL/GenBank/DDBJ databases">
        <title>Black Yeasts Isolated from many extreme environments.</title>
        <authorList>
            <person name="Coleine C."/>
            <person name="Stajich J.E."/>
            <person name="Selbmann L."/>
        </authorList>
    </citation>
    <scope>NUCLEOTIDE SEQUENCE [LARGE SCALE GENOMIC DNA]</scope>
    <source>
        <strain evidence="2 3">CCFEE 536</strain>
    </source>
</reference>
<dbReference type="InterPro" id="IPR039421">
    <property type="entry name" value="Type_1_exporter"/>
</dbReference>
<comment type="caution">
    <text evidence="2">The sequence shown here is derived from an EMBL/GenBank/DDBJ whole genome shotgun (WGS) entry which is preliminary data.</text>
</comment>
<evidence type="ECO:0000313" key="3">
    <source>
        <dbReference type="Proteomes" id="UP001357485"/>
    </source>
</evidence>
<dbReference type="InterPro" id="IPR003439">
    <property type="entry name" value="ABC_transporter-like_ATP-bd"/>
</dbReference>
<accession>A0ABR0M1J3</accession>
<evidence type="ECO:0000259" key="1">
    <source>
        <dbReference type="Pfam" id="PF00005"/>
    </source>
</evidence>
<dbReference type="EMBL" id="JAVRRA010003273">
    <property type="protein sequence ID" value="KAK5276594.1"/>
    <property type="molecule type" value="Genomic_DNA"/>
</dbReference>
<protein>
    <submittedName>
        <fullName evidence="2">ATP-dependent permease</fullName>
    </submittedName>
</protein>
<dbReference type="SUPFAM" id="SSF52540">
    <property type="entry name" value="P-loop containing nucleoside triphosphate hydrolases"/>
    <property type="match status" value="1"/>
</dbReference>
<proteinExistence type="predicted"/>
<keyword evidence="3" id="KW-1185">Reference proteome</keyword>
<dbReference type="InterPro" id="IPR027417">
    <property type="entry name" value="P-loop_NTPase"/>
</dbReference>
<organism evidence="2 3">
    <name type="scientific">Cryomyces antarcticus</name>
    <dbReference type="NCBI Taxonomy" id="329879"/>
    <lineage>
        <taxon>Eukaryota</taxon>
        <taxon>Fungi</taxon>
        <taxon>Dikarya</taxon>
        <taxon>Ascomycota</taxon>
        <taxon>Pezizomycotina</taxon>
        <taxon>Dothideomycetes</taxon>
        <taxon>Dothideomycetes incertae sedis</taxon>
        <taxon>Cryomyces</taxon>
    </lineage>
</organism>
<feature type="domain" description="ABC transporter" evidence="1">
    <location>
        <begin position="3"/>
        <end position="31"/>
    </location>
</feature>
<evidence type="ECO:0000313" key="2">
    <source>
        <dbReference type="EMBL" id="KAK5276594.1"/>
    </source>
</evidence>
<feature type="non-terminal residue" evidence="2">
    <location>
        <position position="103"/>
    </location>
</feature>
<dbReference type="Proteomes" id="UP001357485">
    <property type="component" value="Unassembled WGS sequence"/>
</dbReference>
<dbReference type="Gene3D" id="3.40.50.300">
    <property type="entry name" value="P-loop containing nucleotide triphosphate hydrolases"/>
    <property type="match status" value="1"/>
</dbReference>
<name>A0ABR0M1J3_9PEZI</name>